<organism evidence="2 3">
    <name type="scientific">Mortierella isabellina</name>
    <name type="common">Filamentous fungus</name>
    <name type="synonym">Umbelopsis isabellina</name>
    <dbReference type="NCBI Taxonomy" id="91625"/>
    <lineage>
        <taxon>Eukaryota</taxon>
        <taxon>Fungi</taxon>
        <taxon>Fungi incertae sedis</taxon>
        <taxon>Mucoromycota</taxon>
        <taxon>Mucoromycotina</taxon>
        <taxon>Umbelopsidomycetes</taxon>
        <taxon>Umbelopsidales</taxon>
        <taxon>Umbelopsidaceae</taxon>
        <taxon>Umbelopsis</taxon>
    </lineage>
</organism>
<dbReference type="Pfam" id="PF00107">
    <property type="entry name" value="ADH_zinc_N"/>
    <property type="match status" value="1"/>
</dbReference>
<dbReference type="EMBL" id="JAEPQZ010000001">
    <property type="protein sequence ID" value="KAG2186139.1"/>
    <property type="molecule type" value="Genomic_DNA"/>
</dbReference>
<dbReference type="PANTHER" id="PTHR43677">
    <property type="entry name" value="SHORT-CHAIN DEHYDROGENASE/REDUCTASE"/>
    <property type="match status" value="1"/>
</dbReference>
<dbReference type="InterPro" id="IPR013149">
    <property type="entry name" value="ADH-like_C"/>
</dbReference>
<dbReference type="PANTHER" id="PTHR43677:SF4">
    <property type="entry name" value="QUINONE OXIDOREDUCTASE-LIKE PROTEIN 2"/>
    <property type="match status" value="1"/>
</dbReference>
<dbReference type="Gene3D" id="3.90.180.10">
    <property type="entry name" value="Medium-chain alcohol dehydrogenases, catalytic domain"/>
    <property type="match status" value="1"/>
</dbReference>
<feature type="domain" description="Enoyl reductase (ER)" evidence="1">
    <location>
        <begin position="12"/>
        <end position="318"/>
    </location>
</feature>
<dbReference type="Proteomes" id="UP000654370">
    <property type="component" value="Unassembled WGS sequence"/>
</dbReference>
<dbReference type="OrthoDB" id="10257049at2759"/>
<keyword evidence="3" id="KW-1185">Reference proteome</keyword>
<evidence type="ECO:0000259" key="1">
    <source>
        <dbReference type="SMART" id="SM00829"/>
    </source>
</evidence>
<dbReference type="GO" id="GO:0008270">
    <property type="term" value="F:zinc ion binding"/>
    <property type="evidence" value="ECO:0007669"/>
    <property type="project" value="InterPro"/>
</dbReference>
<reference evidence="2" key="1">
    <citation type="submission" date="2020-12" db="EMBL/GenBank/DDBJ databases">
        <title>Metabolic potential, ecology and presence of endohyphal bacteria is reflected in genomic diversity of Mucoromycotina.</title>
        <authorList>
            <person name="Muszewska A."/>
            <person name="Okrasinska A."/>
            <person name="Steczkiewicz K."/>
            <person name="Drgas O."/>
            <person name="Orlowska M."/>
            <person name="Perlinska-Lenart U."/>
            <person name="Aleksandrzak-Piekarczyk T."/>
            <person name="Szatraj K."/>
            <person name="Zielenkiewicz U."/>
            <person name="Pilsyk S."/>
            <person name="Malc E."/>
            <person name="Mieczkowski P."/>
            <person name="Kruszewska J.S."/>
            <person name="Biernat P."/>
            <person name="Pawlowska J."/>
        </authorList>
    </citation>
    <scope>NUCLEOTIDE SEQUENCE</scope>
    <source>
        <strain evidence="2">WA0000067209</strain>
    </source>
</reference>
<dbReference type="InterPro" id="IPR036291">
    <property type="entry name" value="NAD(P)-bd_dom_sf"/>
</dbReference>
<gene>
    <name evidence="2" type="ORF">INT43_002577</name>
</gene>
<dbReference type="SMART" id="SM00829">
    <property type="entry name" value="PKS_ER"/>
    <property type="match status" value="1"/>
</dbReference>
<dbReference type="SUPFAM" id="SSF51735">
    <property type="entry name" value="NAD(P)-binding Rossmann-fold domains"/>
    <property type="match status" value="1"/>
</dbReference>
<protein>
    <recommendedName>
        <fullName evidence="1">Enoyl reductase (ER) domain-containing protein</fullName>
    </recommendedName>
</protein>
<dbReference type="InterPro" id="IPR020843">
    <property type="entry name" value="ER"/>
</dbReference>
<dbReference type="InterPro" id="IPR051397">
    <property type="entry name" value="Zn-ADH-like_protein"/>
</dbReference>
<dbReference type="GO" id="GO:0005739">
    <property type="term" value="C:mitochondrion"/>
    <property type="evidence" value="ECO:0007669"/>
    <property type="project" value="TreeGrafter"/>
</dbReference>
<name>A0A8H7Q6R6_MORIS</name>
<dbReference type="Gene3D" id="3.40.50.720">
    <property type="entry name" value="NAD(P)-binding Rossmann-like Domain"/>
    <property type="match status" value="1"/>
</dbReference>
<dbReference type="GO" id="GO:0016491">
    <property type="term" value="F:oxidoreductase activity"/>
    <property type="evidence" value="ECO:0007669"/>
    <property type="project" value="InterPro"/>
</dbReference>
<dbReference type="SUPFAM" id="SSF50129">
    <property type="entry name" value="GroES-like"/>
    <property type="match status" value="1"/>
</dbReference>
<evidence type="ECO:0000313" key="3">
    <source>
        <dbReference type="Proteomes" id="UP000654370"/>
    </source>
</evidence>
<dbReference type="Pfam" id="PF08240">
    <property type="entry name" value="ADH_N"/>
    <property type="match status" value="1"/>
</dbReference>
<proteinExistence type="predicted"/>
<comment type="caution">
    <text evidence="2">The sequence shown here is derived from an EMBL/GenBank/DDBJ whole genome shotgun (WGS) entry which is preliminary data.</text>
</comment>
<dbReference type="CDD" id="cd08241">
    <property type="entry name" value="QOR1"/>
    <property type="match status" value="1"/>
</dbReference>
<accession>A0A8H7Q6R6</accession>
<dbReference type="InterPro" id="IPR011032">
    <property type="entry name" value="GroES-like_sf"/>
</dbReference>
<sequence>MKGIQVDHWLNGPEDMKVTELPVPTPKEGELLIQVKAVGLNYFDILMVQGRYQIKPPFPFIPGGEFAGVVLKSTVPNFKVGDRVFGSGNAYAEQVVVDAIKCIPIPSNLSFEEAAGLYVTYPTSYAALVLRAKLQPGEICLVHAAAGGVGIAAVQIAKNLGATVIATAGSAEKLEIAKKYGADHCVNYRDKDWTAQVKKITNGRGADVVYDPVGLIDESMKCTAWNGRILVVGFAKGTFEKVAVNRVLLKNISLVGVHWGAYFINEKESVPVVWKALLDLFESGKLKSAIYDKVYTLETIPQGLNAIANRETFAKVVARIGGSDSKL</sequence>
<dbReference type="InterPro" id="IPR002364">
    <property type="entry name" value="Quin_OxRdtase/zeta-crystal_CS"/>
</dbReference>
<dbReference type="AlphaFoldDB" id="A0A8H7Q6R6"/>
<dbReference type="InterPro" id="IPR013154">
    <property type="entry name" value="ADH-like_N"/>
</dbReference>
<evidence type="ECO:0000313" key="2">
    <source>
        <dbReference type="EMBL" id="KAG2186139.1"/>
    </source>
</evidence>
<dbReference type="PROSITE" id="PS01162">
    <property type="entry name" value="QOR_ZETA_CRYSTAL"/>
    <property type="match status" value="1"/>
</dbReference>